<keyword evidence="4" id="KW-1185">Reference proteome</keyword>
<evidence type="ECO:0000259" key="2">
    <source>
        <dbReference type="Pfam" id="PF14028"/>
    </source>
</evidence>
<dbReference type="Pfam" id="PF04738">
    <property type="entry name" value="Lant_dehydr_N"/>
    <property type="match status" value="1"/>
</dbReference>
<dbReference type="EMBL" id="JAAFZH010000005">
    <property type="protein sequence ID" value="NDU95905.1"/>
    <property type="molecule type" value="Genomic_DNA"/>
</dbReference>
<feature type="domain" description="Lantibiotic dehydratase N-terminal" evidence="1">
    <location>
        <begin position="34"/>
        <end position="670"/>
    </location>
</feature>
<proteinExistence type="predicted"/>
<evidence type="ECO:0000313" key="4">
    <source>
        <dbReference type="Proteomes" id="UP000474175"/>
    </source>
</evidence>
<protein>
    <submittedName>
        <fullName evidence="3">Lantibiotic dehydratase</fullName>
    </submittedName>
</protein>
<reference evidence="3 4" key="1">
    <citation type="submission" date="2020-02" db="EMBL/GenBank/DDBJ databases">
        <title>Draft genome sequence of two Spirosoma agri KCTC 52727 and Spirosoma terrae KCTC 52035.</title>
        <authorList>
            <person name="Rojas J."/>
            <person name="Ambika Manirajan B."/>
            <person name="Suarez C."/>
            <person name="Ratering S."/>
            <person name="Schnell S."/>
        </authorList>
    </citation>
    <scope>NUCLEOTIDE SEQUENCE [LARGE SCALE GENOMIC DNA]</scope>
    <source>
        <strain evidence="3 4">KCTC 52035</strain>
    </source>
</reference>
<evidence type="ECO:0000259" key="1">
    <source>
        <dbReference type="Pfam" id="PF04738"/>
    </source>
</evidence>
<name>A0A6L9L5M1_9BACT</name>
<sequence>MNPIDFFYLRTPLLSLEQIMDLLNGGNLMAYRNDRQIMEAIFLASPSLYNQLGDDRFLANSAVKNAFLSYLIRMGSRPTPFGLFAGCSIGKFAEKSSLNLQDKCLKTNYSLDARVLWQLSQYLVGIQSLWSFLTYQPNTSLYKLGELNYYIDILKGKEDFEYHQTEIKRTRVLDILFSRSGKVKTYAELVEMLVEEGYEKEKVCLLLEQLISDQLLVSELSINTTGTDYLTRIIQLVKEIPGQYPLCKSLEKLQNVLNEEIPVQAKHDSIQSILQERIGLPLGSYPLIKADALISDVSIQLHKGRIIALQKTLEKLFNLRVQHNDSCRLEQFKKAFYQRYQEQEVPLMTALNEETGIDCAYYQPQVDDHIIDRLNPNPRARNKESSANENELLNQWLLRKYLNWLDSDETVLNLSDNDLNDLPQTKKPLPSSYYALGYFLATSTKAIDNGQFTFRAKYIAGPSAFNLLGRFGSVDTKLGQKLKKNISLFRKGEDEVIYAEIVHIPNAISGNVLHRPVLSDYEIPYLGYSTLPHNNQITVDDLLISITQDGNIILRSKRLGKRVIPCLTTAHNYHSGLPIYRFLCDLEHEDTSLKISWNWGPLRDARHLPRVQYRNVIMCEAQWKLTLNDYNTGISNMANIVHWRGQWKWPKYMALAEGDQELLIDIDSELTGEIVISALKKQKIIYLFEWLRNLDSCCVESRQGKESHEVIIPFRQKKNIIKQLVNDKINIKHRQVFIPGSEWLFIKLSGSRKAASSLLKRVGEILDVSFYNKQISHWFFKREITAGVELEIYIHLNTQKSLNEVLDRCQKEINAFVKTGEIHTVQLDSYKRETDNCSMGDINTIEKCYWLNSKLTISIHNNHNGIDDVICLIMYTVENYLTIMGFSDENKQRYYLKRFESLIESKDLPSETGSLLAREYRKRELAINKLFREEEKVFYKEQKKLIDKRNEQIKKITMPLINNQEEFTEVETKIHAHYINCFTGKDKMLFELMAYHHLLKRHKRIHFKSLKVNAFQ</sequence>
<evidence type="ECO:0000313" key="3">
    <source>
        <dbReference type="EMBL" id="NDU95905.1"/>
    </source>
</evidence>
<dbReference type="InterPro" id="IPR023809">
    <property type="entry name" value="Thiopep_bacteriocin_synth_dom"/>
</dbReference>
<gene>
    <name evidence="3" type="ORF">GK108_13565</name>
</gene>
<organism evidence="3 4">
    <name type="scientific">Spirosoma terrae</name>
    <dbReference type="NCBI Taxonomy" id="1968276"/>
    <lineage>
        <taxon>Bacteria</taxon>
        <taxon>Pseudomonadati</taxon>
        <taxon>Bacteroidota</taxon>
        <taxon>Cytophagia</taxon>
        <taxon>Cytophagales</taxon>
        <taxon>Cytophagaceae</taxon>
        <taxon>Spirosoma</taxon>
    </lineage>
</organism>
<comment type="caution">
    <text evidence="3">The sequence shown here is derived from an EMBL/GenBank/DDBJ whole genome shotgun (WGS) entry which is preliminary data.</text>
</comment>
<dbReference type="Proteomes" id="UP000474175">
    <property type="component" value="Unassembled WGS sequence"/>
</dbReference>
<dbReference type="NCBIfam" id="TIGR03891">
    <property type="entry name" value="thiopep_ocin"/>
    <property type="match status" value="1"/>
</dbReference>
<dbReference type="InterPro" id="IPR006827">
    <property type="entry name" value="Lant_deHydtase_N"/>
</dbReference>
<dbReference type="AlphaFoldDB" id="A0A6L9L5M1"/>
<accession>A0A6L9L5M1</accession>
<dbReference type="RefSeq" id="WP_163948900.1">
    <property type="nucleotide sequence ID" value="NZ_JAAFZH010000005.1"/>
</dbReference>
<feature type="domain" description="Thiopeptide-type bacteriocin biosynthesis" evidence="2">
    <location>
        <begin position="743"/>
        <end position="998"/>
    </location>
</feature>
<dbReference type="Pfam" id="PF14028">
    <property type="entry name" value="Lant_dehydr_C"/>
    <property type="match status" value="1"/>
</dbReference>